<dbReference type="InterPro" id="IPR020846">
    <property type="entry name" value="MFS_dom"/>
</dbReference>
<dbReference type="Gene3D" id="1.20.1250.20">
    <property type="entry name" value="MFS general substrate transporter like domains"/>
    <property type="match status" value="1"/>
</dbReference>
<feature type="transmembrane region" description="Helical" evidence="6">
    <location>
        <begin position="260"/>
        <end position="277"/>
    </location>
</feature>
<dbReference type="SUPFAM" id="SSF103473">
    <property type="entry name" value="MFS general substrate transporter"/>
    <property type="match status" value="1"/>
</dbReference>
<dbReference type="Proteomes" id="UP000197025">
    <property type="component" value="Unassembled WGS sequence"/>
</dbReference>
<organism evidence="8 9">
    <name type="scientific">Thermoflexus hugenholtzii JAD2</name>
    <dbReference type="NCBI Taxonomy" id="877466"/>
    <lineage>
        <taxon>Bacteria</taxon>
        <taxon>Bacillati</taxon>
        <taxon>Chloroflexota</taxon>
        <taxon>Thermoflexia</taxon>
        <taxon>Thermoflexales</taxon>
        <taxon>Thermoflexaceae</taxon>
        <taxon>Thermoflexus</taxon>
    </lineage>
</organism>
<dbReference type="RefSeq" id="WP_088572438.1">
    <property type="nucleotide sequence ID" value="NZ_FYEK01000077.1"/>
</dbReference>
<dbReference type="EMBL" id="FYEK01000077">
    <property type="protein sequence ID" value="SNB75591.1"/>
    <property type="molecule type" value="Genomic_DNA"/>
</dbReference>
<dbReference type="Pfam" id="PF00083">
    <property type="entry name" value="Sugar_tr"/>
    <property type="match status" value="1"/>
</dbReference>
<accession>A0A212RSI4</accession>
<feature type="domain" description="Major facilitator superfamily (MFS) profile" evidence="7">
    <location>
        <begin position="27"/>
        <end position="435"/>
    </location>
</feature>
<evidence type="ECO:0000256" key="6">
    <source>
        <dbReference type="SAM" id="Phobius"/>
    </source>
</evidence>
<feature type="transmembrane region" description="Helical" evidence="6">
    <location>
        <begin position="411"/>
        <end position="430"/>
    </location>
</feature>
<dbReference type="OrthoDB" id="9787026at2"/>
<dbReference type="InterPro" id="IPR005828">
    <property type="entry name" value="MFS_sugar_transport-like"/>
</dbReference>
<dbReference type="InterPro" id="IPR005829">
    <property type="entry name" value="Sugar_transporter_CS"/>
</dbReference>
<feature type="transmembrane region" description="Helical" evidence="6">
    <location>
        <begin position="27"/>
        <end position="49"/>
    </location>
</feature>
<feature type="transmembrane region" description="Helical" evidence="6">
    <location>
        <begin position="297"/>
        <end position="316"/>
    </location>
</feature>
<dbReference type="FunCoup" id="A0A212RSI4">
    <property type="interactions" value="192"/>
</dbReference>
<proteinExistence type="predicted"/>
<evidence type="ECO:0000256" key="4">
    <source>
        <dbReference type="ARBA" id="ARBA00022989"/>
    </source>
</evidence>
<feature type="transmembrane region" description="Helical" evidence="6">
    <location>
        <begin position="118"/>
        <end position="139"/>
    </location>
</feature>
<protein>
    <submittedName>
        <fullName evidence="8">MFS transporter, putative metabolite:H+ symporter</fullName>
    </submittedName>
</protein>
<dbReference type="GO" id="GO:0005886">
    <property type="term" value="C:plasma membrane"/>
    <property type="evidence" value="ECO:0007669"/>
    <property type="project" value="UniProtKB-SubCell"/>
</dbReference>
<dbReference type="InParanoid" id="A0A212RSI4"/>
<evidence type="ECO:0000256" key="1">
    <source>
        <dbReference type="ARBA" id="ARBA00004651"/>
    </source>
</evidence>
<feature type="transmembrane region" description="Helical" evidence="6">
    <location>
        <begin position="61"/>
        <end position="81"/>
    </location>
</feature>
<dbReference type="PANTHER" id="PTHR23511">
    <property type="entry name" value="SYNAPTIC VESICLE GLYCOPROTEIN 2"/>
    <property type="match status" value="1"/>
</dbReference>
<evidence type="ECO:0000313" key="8">
    <source>
        <dbReference type="EMBL" id="SNB75591.1"/>
    </source>
</evidence>
<evidence type="ECO:0000256" key="3">
    <source>
        <dbReference type="ARBA" id="ARBA00022692"/>
    </source>
</evidence>
<dbReference type="PANTHER" id="PTHR23511:SF34">
    <property type="entry name" value="SYNAPTIC VESICLE GLYCOPROTEIN 2"/>
    <property type="match status" value="1"/>
</dbReference>
<keyword evidence="5 6" id="KW-0472">Membrane</keyword>
<dbReference type="InterPro" id="IPR036259">
    <property type="entry name" value="MFS_trans_sf"/>
</dbReference>
<comment type="subcellular location">
    <subcellularLocation>
        <location evidence="1">Cell membrane</location>
        <topology evidence="1">Multi-pass membrane protein</topology>
    </subcellularLocation>
</comment>
<feature type="transmembrane region" description="Helical" evidence="6">
    <location>
        <begin position="351"/>
        <end position="370"/>
    </location>
</feature>
<feature type="transmembrane region" description="Helical" evidence="6">
    <location>
        <begin position="93"/>
        <end position="112"/>
    </location>
</feature>
<dbReference type="AlphaFoldDB" id="A0A212RSI4"/>
<dbReference type="PROSITE" id="PS50850">
    <property type="entry name" value="MFS"/>
    <property type="match status" value="1"/>
</dbReference>
<keyword evidence="3 6" id="KW-0812">Transmembrane</keyword>
<keyword evidence="2" id="KW-0813">Transport</keyword>
<dbReference type="PROSITE" id="PS00217">
    <property type="entry name" value="SUGAR_TRANSPORT_2"/>
    <property type="match status" value="1"/>
</dbReference>
<sequence length="447" mass="48869">MATAAPATWTFEEAIDRVGLGRFQYKLMAICGAGWAADAMEVLLISFALPAIRQEWKLTTAQAGLLGTAIFLGMLAGAWFWGTLSDRIGRKLGFILTVLIDSGFGLLSAFSPNFATLVLLRALTGFGVGGTLPVDYAIFAEYLPRKQRGRYLVYLEAFWALGALVAAGLAWLIVPRVGWRPLLAISALPGLIVFWIRRYVPESPRFLLVHGREEEARAILRQVARENGAPLPEDIRLVVPPVPQVSVGDLWRRPYTRTTALLWLIWFGISLGYYGVFTWLPSLFVQRGMTFLRSYEYIFILTLAQLPGYFSAAYLVERLGRRMTLGLYLIASGIFTYLFAVAVSLPAYVAAAIWMSFFALGAWGALYAYTPEAYPTQLRTTGMGAASGMTRIAGALAPTLGGYLLGVSMPLALTVFAAAYVLSGLAALSLPYETKGQPLADVVGELR</sequence>
<reference evidence="9" key="1">
    <citation type="submission" date="2017-06" db="EMBL/GenBank/DDBJ databases">
        <authorList>
            <person name="Varghese N."/>
            <person name="Submissions S."/>
        </authorList>
    </citation>
    <scope>NUCLEOTIDE SEQUENCE [LARGE SCALE GENOMIC DNA]</scope>
    <source>
        <strain evidence="9">JAD2</strain>
    </source>
</reference>
<keyword evidence="4 6" id="KW-1133">Transmembrane helix</keyword>
<feature type="transmembrane region" description="Helical" evidence="6">
    <location>
        <begin position="325"/>
        <end position="345"/>
    </location>
</feature>
<evidence type="ECO:0000259" key="7">
    <source>
        <dbReference type="PROSITE" id="PS50850"/>
    </source>
</evidence>
<gene>
    <name evidence="8" type="ORF">SAMN02746019_00020060</name>
</gene>
<name>A0A212RSI4_9CHLR</name>
<evidence type="ECO:0000256" key="5">
    <source>
        <dbReference type="ARBA" id="ARBA00023136"/>
    </source>
</evidence>
<evidence type="ECO:0000256" key="2">
    <source>
        <dbReference type="ARBA" id="ARBA00022448"/>
    </source>
</evidence>
<evidence type="ECO:0000313" key="9">
    <source>
        <dbReference type="Proteomes" id="UP000197025"/>
    </source>
</evidence>
<keyword evidence="9" id="KW-1185">Reference proteome</keyword>
<feature type="transmembrane region" description="Helical" evidence="6">
    <location>
        <begin position="179"/>
        <end position="196"/>
    </location>
</feature>
<feature type="transmembrane region" description="Helical" evidence="6">
    <location>
        <begin position="151"/>
        <end position="173"/>
    </location>
</feature>
<dbReference type="GO" id="GO:0022857">
    <property type="term" value="F:transmembrane transporter activity"/>
    <property type="evidence" value="ECO:0007669"/>
    <property type="project" value="InterPro"/>
</dbReference>